<feature type="transmembrane region" description="Helical" evidence="1">
    <location>
        <begin position="12"/>
        <end position="32"/>
    </location>
</feature>
<evidence type="ECO:0000313" key="2">
    <source>
        <dbReference type="EMBL" id="KZN56303.1"/>
    </source>
</evidence>
<dbReference type="Proteomes" id="UP000076503">
    <property type="component" value="Unassembled WGS sequence"/>
</dbReference>
<dbReference type="RefSeq" id="WP_063359986.1">
    <property type="nucleotide sequence ID" value="NZ_AUXZ01000002.1"/>
</dbReference>
<evidence type="ECO:0008006" key="4">
    <source>
        <dbReference type="Google" id="ProtNLM"/>
    </source>
</evidence>
<accession>A0A167GQX3</accession>
<keyword evidence="1" id="KW-1133">Transmembrane helix</keyword>
<reference evidence="2 3" key="1">
    <citation type="submission" date="2013-07" db="EMBL/GenBank/DDBJ databases">
        <title>Comparative Genomic and Metabolomic Analysis of Twelve Strains of Pseudoalteromonas luteoviolacea.</title>
        <authorList>
            <person name="Vynne N.G."/>
            <person name="Mansson M."/>
            <person name="Gram L."/>
        </authorList>
    </citation>
    <scope>NUCLEOTIDE SEQUENCE [LARGE SCALE GENOMIC DNA]</scope>
    <source>
        <strain evidence="2 3">H33</strain>
    </source>
</reference>
<gene>
    <name evidence="2" type="ORF">N476_06660</name>
</gene>
<keyword evidence="1" id="KW-0472">Membrane</keyword>
<name>A0A167GQX3_9GAMM</name>
<protein>
    <recommendedName>
        <fullName evidence="4">DUF5673 domain-containing protein</fullName>
    </recommendedName>
</protein>
<evidence type="ECO:0000256" key="1">
    <source>
        <dbReference type="SAM" id="Phobius"/>
    </source>
</evidence>
<feature type="transmembrane region" description="Helical" evidence="1">
    <location>
        <begin position="38"/>
        <end position="56"/>
    </location>
</feature>
<proteinExistence type="predicted"/>
<sequence length="141" mass="15603">MKTINLQINWYLYSIQLVLLVLLCVVLLSLGFVTVAKVLVALGSALTMFSLIAGIWGKKYVHIDKAGFSHHNGLNIHYLHGDEIAALKATKVLNVYVISVELKANKQVSFPYWLASFEEIQKAAKLFSCPVIGLTQSQVKA</sequence>
<dbReference type="PATRIC" id="fig|1365251.3.peg.182"/>
<dbReference type="AlphaFoldDB" id="A0A167GQX3"/>
<dbReference type="EMBL" id="AUXZ01000002">
    <property type="protein sequence ID" value="KZN56303.1"/>
    <property type="molecule type" value="Genomic_DNA"/>
</dbReference>
<dbReference type="OrthoDB" id="6291807at2"/>
<organism evidence="2 3">
    <name type="scientific">Pseudoalteromonas luteoviolacea H33</name>
    <dbReference type="NCBI Taxonomy" id="1365251"/>
    <lineage>
        <taxon>Bacteria</taxon>
        <taxon>Pseudomonadati</taxon>
        <taxon>Pseudomonadota</taxon>
        <taxon>Gammaproteobacteria</taxon>
        <taxon>Alteromonadales</taxon>
        <taxon>Pseudoalteromonadaceae</taxon>
        <taxon>Pseudoalteromonas</taxon>
    </lineage>
</organism>
<comment type="caution">
    <text evidence="2">The sequence shown here is derived from an EMBL/GenBank/DDBJ whole genome shotgun (WGS) entry which is preliminary data.</text>
</comment>
<keyword evidence="1" id="KW-0812">Transmembrane</keyword>
<evidence type="ECO:0000313" key="3">
    <source>
        <dbReference type="Proteomes" id="UP000076503"/>
    </source>
</evidence>